<dbReference type="GO" id="GO:0030272">
    <property type="term" value="F:5-formyltetrahydrofolate cyclo-ligase activity"/>
    <property type="evidence" value="ECO:0007669"/>
    <property type="project" value="UniProtKB-EC"/>
</dbReference>
<evidence type="ECO:0000256" key="3">
    <source>
        <dbReference type="ARBA" id="ARBA00022840"/>
    </source>
</evidence>
<evidence type="ECO:0000313" key="7">
    <source>
        <dbReference type="Proteomes" id="UP001151071"/>
    </source>
</evidence>
<keyword evidence="6" id="KW-0436">Ligase</keyword>
<dbReference type="Gene3D" id="3.40.50.10420">
    <property type="entry name" value="NagB/RpiA/CoA transferase-like"/>
    <property type="match status" value="1"/>
</dbReference>
<feature type="binding site" evidence="4">
    <location>
        <position position="58"/>
    </location>
    <ligand>
        <name>substrate</name>
    </ligand>
</feature>
<evidence type="ECO:0000256" key="5">
    <source>
        <dbReference type="RuleBase" id="RU361279"/>
    </source>
</evidence>
<dbReference type="EC" id="6.3.3.2" evidence="5"/>
<dbReference type="Pfam" id="PF01812">
    <property type="entry name" value="5-FTHF_cyc-lig"/>
    <property type="match status" value="1"/>
</dbReference>
<dbReference type="EMBL" id="JAPYYP010000022">
    <property type="protein sequence ID" value="MDA5109808.1"/>
    <property type="molecule type" value="Genomic_DNA"/>
</dbReference>
<evidence type="ECO:0000313" key="6">
    <source>
        <dbReference type="EMBL" id="MDA5109808.1"/>
    </source>
</evidence>
<reference evidence="6" key="1">
    <citation type="submission" date="2022-12" db="EMBL/GenBank/DDBJ databases">
        <title>Draft genome sequence of the thermophilic strain Brevibacillus thermoruber HT42, isolated from Los Humeros, Puebla, Mexico, with biotechnological potential.</title>
        <authorList>
            <person name="Lara Sanchez J."/>
            <person name="Solis Palacios R."/>
            <person name="Bustos Baena A.S."/>
            <person name="Ruz Baez A.E."/>
            <person name="Espinosa Luna G."/>
            <person name="Oliart Ros R.M."/>
        </authorList>
    </citation>
    <scope>NUCLEOTIDE SEQUENCE</scope>
    <source>
        <strain evidence="6">HT42</strain>
    </source>
</reference>
<feature type="binding site" evidence="4">
    <location>
        <begin position="137"/>
        <end position="145"/>
    </location>
    <ligand>
        <name>ATP</name>
        <dbReference type="ChEBI" id="CHEBI:30616"/>
    </ligand>
</feature>
<evidence type="ECO:0000256" key="1">
    <source>
        <dbReference type="ARBA" id="ARBA00010638"/>
    </source>
</evidence>
<keyword evidence="3 4" id="KW-0067">ATP-binding</keyword>
<proteinExistence type="inferred from homology"/>
<sequence length="198" mass="22056">MEQVKVKQAFRRQMLAERAALPAGERADRSREACRHLLSFAKLAACRTVMAFHPMREELDIVPFLDSARQRGQEVWLPLTLVAERRLIPYRYTGPDMLRPGAYGIMEPDPAKAEEADLAALDAVLVPGVAFDRQGGRMGYGGGFYDRFLAALDRKPMLIGCGYHFQVVPSVPVEPHDVRLDYLVTEAGVLETGAADLR</sequence>
<dbReference type="NCBIfam" id="TIGR02727">
    <property type="entry name" value="MTHFS_bact"/>
    <property type="match status" value="1"/>
</dbReference>
<comment type="caution">
    <text evidence="6">The sequence shown here is derived from an EMBL/GenBank/DDBJ whole genome shotgun (WGS) entry which is preliminary data.</text>
</comment>
<comment type="similarity">
    <text evidence="1 5">Belongs to the 5-formyltetrahydrofolate cyclo-ligase family.</text>
</comment>
<keyword evidence="5" id="KW-0460">Magnesium</keyword>
<protein>
    <recommendedName>
        <fullName evidence="5">5-formyltetrahydrofolate cyclo-ligase</fullName>
        <ecNumber evidence="5">6.3.3.2</ecNumber>
    </recommendedName>
</protein>
<gene>
    <name evidence="6" type="ORF">O3V59_15685</name>
</gene>
<dbReference type="GO" id="GO:0005524">
    <property type="term" value="F:ATP binding"/>
    <property type="evidence" value="ECO:0007669"/>
    <property type="project" value="UniProtKB-KW"/>
</dbReference>
<dbReference type="Proteomes" id="UP001151071">
    <property type="component" value="Unassembled WGS sequence"/>
</dbReference>
<comment type="catalytic activity">
    <reaction evidence="5">
        <text>(6S)-5-formyl-5,6,7,8-tetrahydrofolate + ATP = (6R)-5,10-methenyltetrahydrofolate + ADP + phosphate</text>
        <dbReference type="Rhea" id="RHEA:10488"/>
        <dbReference type="ChEBI" id="CHEBI:30616"/>
        <dbReference type="ChEBI" id="CHEBI:43474"/>
        <dbReference type="ChEBI" id="CHEBI:57455"/>
        <dbReference type="ChEBI" id="CHEBI:57457"/>
        <dbReference type="ChEBI" id="CHEBI:456216"/>
        <dbReference type="EC" id="6.3.3.2"/>
    </reaction>
</comment>
<dbReference type="GO" id="GO:0035999">
    <property type="term" value="P:tetrahydrofolate interconversion"/>
    <property type="evidence" value="ECO:0007669"/>
    <property type="project" value="TreeGrafter"/>
</dbReference>
<keyword evidence="7" id="KW-1185">Reference proteome</keyword>
<dbReference type="InterPro" id="IPR002698">
    <property type="entry name" value="FTHF_cligase"/>
</dbReference>
<dbReference type="SUPFAM" id="SSF100950">
    <property type="entry name" value="NagB/RpiA/CoA transferase-like"/>
    <property type="match status" value="1"/>
</dbReference>
<evidence type="ECO:0000256" key="2">
    <source>
        <dbReference type="ARBA" id="ARBA00022741"/>
    </source>
</evidence>
<name>A0A9X3TU75_9BACL</name>
<accession>A0A9X3TU75</accession>
<dbReference type="GO" id="GO:0009396">
    <property type="term" value="P:folic acid-containing compound biosynthetic process"/>
    <property type="evidence" value="ECO:0007669"/>
    <property type="project" value="TreeGrafter"/>
</dbReference>
<dbReference type="InterPro" id="IPR024185">
    <property type="entry name" value="FTHF_cligase-like_sf"/>
</dbReference>
<keyword evidence="5" id="KW-0479">Metal-binding</keyword>
<dbReference type="AlphaFoldDB" id="A0A9X3TU75"/>
<organism evidence="6 7">
    <name type="scientific">Brevibacillus thermoruber</name>
    <dbReference type="NCBI Taxonomy" id="33942"/>
    <lineage>
        <taxon>Bacteria</taxon>
        <taxon>Bacillati</taxon>
        <taxon>Bacillota</taxon>
        <taxon>Bacilli</taxon>
        <taxon>Bacillales</taxon>
        <taxon>Paenibacillaceae</taxon>
        <taxon>Brevibacillus</taxon>
    </lineage>
</organism>
<dbReference type="InterPro" id="IPR037171">
    <property type="entry name" value="NagB/RpiA_transferase-like"/>
</dbReference>
<dbReference type="GO" id="GO:0046872">
    <property type="term" value="F:metal ion binding"/>
    <property type="evidence" value="ECO:0007669"/>
    <property type="project" value="UniProtKB-KW"/>
</dbReference>
<dbReference type="RefSeq" id="WP_271140537.1">
    <property type="nucleotide sequence ID" value="NZ_JAPYYP010000022.1"/>
</dbReference>
<comment type="cofactor">
    <cofactor evidence="5">
        <name>Mg(2+)</name>
        <dbReference type="ChEBI" id="CHEBI:18420"/>
    </cofactor>
</comment>
<dbReference type="PIRSF" id="PIRSF006806">
    <property type="entry name" value="FTHF_cligase"/>
    <property type="match status" value="1"/>
</dbReference>
<keyword evidence="2 4" id="KW-0547">Nucleotide-binding</keyword>
<evidence type="ECO:0000256" key="4">
    <source>
        <dbReference type="PIRSR" id="PIRSR006806-1"/>
    </source>
</evidence>
<dbReference type="PANTHER" id="PTHR23407:SF1">
    <property type="entry name" value="5-FORMYLTETRAHYDROFOLATE CYCLO-LIGASE"/>
    <property type="match status" value="1"/>
</dbReference>
<feature type="binding site" evidence="4">
    <location>
        <begin position="7"/>
        <end position="11"/>
    </location>
    <ligand>
        <name>ATP</name>
        <dbReference type="ChEBI" id="CHEBI:30616"/>
    </ligand>
</feature>
<dbReference type="PANTHER" id="PTHR23407">
    <property type="entry name" value="ATPASE INHIBITOR/5-FORMYLTETRAHYDROFOLATE CYCLO-LIGASE"/>
    <property type="match status" value="1"/>
</dbReference>